<dbReference type="PANTHER" id="PTHR30347">
    <property type="entry name" value="POTASSIUM CHANNEL RELATED"/>
    <property type="match status" value="1"/>
</dbReference>
<keyword evidence="11" id="KW-1185">Reference proteome</keyword>
<dbReference type="InterPro" id="IPR049278">
    <property type="entry name" value="MS_channel_C"/>
</dbReference>
<gene>
    <name evidence="10" type="ORF">ACFSAH_12290</name>
</gene>
<feature type="transmembrane region" description="Helical" evidence="7">
    <location>
        <begin position="295"/>
        <end position="315"/>
    </location>
</feature>
<feature type="transmembrane region" description="Helical" evidence="7">
    <location>
        <begin position="578"/>
        <end position="605"/>
    </location>
</feature>
<protein>
    <submittedName>
        <fullName evidence="10">Mechanosensitive ion channel domain-containing protein</fullName>
    </submittedName>
</protein>
<evidence type="ECO:0000259" key="8">
    <source>
        <dbReference type="Pfam" id="PF00924"/>
    </source>
</evidence>
<dbReference type="InterPro" id="IPR052702">
    <property type="entry name" value="MscS-like_channel"/>
</dbReference>
<dbReference type="Pfam" id="PF00924">
    <property type="entry name" value="MS_channel_2nd"/>
    <property type="match status" value="1"/>
</dbReference>
<dbReference type="Gene3D" id="2.30.30.60">
    <property type="match status" value="1"/>
</dbReference>
<comment type="subcellular location">
    <subcellularLocation>
        <location evidence="1">Cell membrane</location>
        <topology evidence="1">Multi-pass membrane protein</topology>
    </subcellularLocation>
</comment>
<evidence type="ECO:0000313" key="10">
    <source>
        <dbReference type="EMBL" id="MFD1630663.1"/>
    </source>
</evidence>
<keyword evidence="5 7" id="KW-1133">Transmembrane helix</keyword>
<evidence type="ECO:0000256" key="2">
    <source>
        <dbReference type="ARBA" id="ARBA00008017"/>
    </source>
</evidence>
<feature type="domain" description="Mechanosensitive ion channel MscS C-terminal" evidence="9">
    <location>
        <begin position="671"/>
        <end position="749"/>
    </location>
</feature>
<feature type="transmembrane region" description="Helical" evidence="7">
    <location>
        <begin position="551"/>
        <end position="572"/>
    </location>
</feature>
<comment type="similarity">
    <text evidence="2">Belongs to the MscS (TC 1.A.23) family.</text>
</comment>
<evidence type="ECO:0000313" key="11">
    <source>
        <dbReference type="Proteomes" id="UP001597118"/>
    </source>
</evidence>
<evidence type="ECO:0000256" key="7">
    <source>
        <dbReference type="SAM" id="Phobius"/>
    </source>
</evidence>
<feature type="transmembrane region" description="Helical" evidence="7">
    <location>
        <begin position="346"/>
        <end position="363"/>
    </location>
</feature>
<comment type="caution">
    <text evidence="10">The sequence shown here is derived from an EMBL/GenBank/DDBJ whole genome shotgun (WGS) entry which is preliminary data.</text>
</comment>
<keyword evidence="3" id="KW-1003">Cell membrane</keyword>
<dbReference type="Gene3D" id="3.30.70.100">
    <property type="match status" value="1"/>
</dbReference>
<evidence type="ECO:0000256" key="4">
    <source>
        <dbReference type="ARBA" id="ARBA00022692"/>
    </source>
</evidence>
<keyword evidence="6 7" id="KW-0472">Membrane</keyword>
<feature type="transmembrane region" description="Helical" evidence="7">
    <location>
        <begin position="409"/>
        <end position="431"/>
    </location>
</feature>
<dbReference type="InterPro" id="IPR010920">
    <property type="entry name" value="LSM_dom_sf"/>
</dbReference>
<dbReference type="SUPFAM" id="SSF50182">
    <property type="entry name" value="Sm-like ribonucleoproteins"/>
    <property type="match status" value="1"/>
</dbReference>
<dbReference type="Pfam" id="PF21082">
    <property type="entry name" value="MS_channel_3rd"/>
    <property type="match status" value="1"/>
</dbReference>
<feature type="transmembrane region" description="Helical" evidence="7">
    <location>
        <begin position="383"/>
        <end position="403"/>
    </location>
</feature>
<evidence type="ECO:0000256" key="3">
    <source>
        <dbReference type="ARBA" id="ARBA00022475"/>
    </source>
</evidence>
<dbReference type="PANTHER" id="PTHR30347:SF1">
    <property type="entry name" value="MECHANOSENSITIVE CHANNEL MSCK"/>
    <property type="match status" value="1"/>
</dbReference>
<dbReference type="RefSeq" id="WP_379663041.1">
    <property type="nucleotide sequence ID" value="NZ_JBHUDG010000019.1"/>
</dbReference>
<dbReference type="InterPro" id="IPR011014">
    <property type="entry name" value="MscS_channel_TM-2"/>
</dbReference>
<proteinExistence type="inferred from homology"/>
<sequence>MPHKKDSVQTIQDTLLLKLQKAQNLINEVNASSKNGYALQEIHTDLLDIEKNIAPIREDLKQPNRIIDQKTLTGYNLILKKSVESIEYWRAKLITSNNELQLLSDRVGNLGSDSLLNLNSRDTSTKKLYHKQLYELKERLQQSGMQITSNLDTVSKALAKVSTVYFEITDLQASINENIKSSEQSSFRKESPYIWSAPKGKSADSFTDLLSSSFTGQDKILHYFIDSTWDNRILLLLLSGCFFFWVYFNFKKTQKEEIKKEIGDLKFDFIKPIPIISTLIVLFNLTALFEPQSPALYIEVMQFLLLMCLTVGFWKSLPKNELKYWLVIVVLYIFTVLATATVRDAFYIRIVLIALNIFSLYIGKKFYTKIRYIQIAQKTVKPILFIFLALNCLSIVLNIFGRISLASTFSTTAIIGLTQVIGLVAFILIIIDALELQIRISCITGGVFSRVNLDKARSSFKKILSLVAIILWLLVFLINLGISDPVFSFVEKVLNKSRTFGSISFTFYNILFFALILYISNWLQKNIEVIFGERSIGFSNEVEHRSSKLTLIRLIVAIVGVLLAIMASGIALDKLTVVLGALSVGIGLGMQNIVNNFVSGIILIFEKPFHIGDYVELADKKGKIKDIGIRASKMLTQQGAEVIIPNADLLSNRFVNWTTNKAYVRSEIILKVNINTELNTVNKIVEEEVNNSKFTVRKMPFEILINAVAADSIELKILVWIKNIYMEPNFKNLLFLQLINKFKENGIKIM</sequence>
<dbReference type="Gene3D" id="1.10.287.1260">
    <property type="match status" value="1"/>
</dbReference>
<evidence type="ECO:0000256" key="6">
    <source>
        <dbReference type="ARBA" id="ARBA00023136"/>
    </source>
</evidence>
<dbReference type="InterPro" id="IPR011066">
    <property type="entry name" value="MscS_channel_C_sf"/>
</dbReference>
<feature type="transmembrane region" description="Helical" evidence="7">
    <location>
        <begin position="322"/>
        <end position="340"/>
    </location>
</feature>
<feature type="transmembrane region" description="Helical" evidence="7">
    <location>
        <begin position="463"/>
        <end position="482"/>
    </location>
</feature>
<feature type="transmembrane region" description="Helical" evidence="7">
    <location>
        <begin position="269"/>
        <end position="289"/>
    </location>
</feature>
<dbReference type="SUPFAM" id="SSF82689">
    <property type="entry name" value="Mechanosensitive channel protein MscS (YggB), C-terminal domain"/>
    <property type="match status" value="1"/>
</dbReference>
<accession>A0ABW4IF29</accession>
<dbReference type="EMBL" id="JBHUDG010000019">
    <property type="protein sequence ID" value="MFD1630663.1"/>
    <property type="molecule type" value="Genomic_DNA"/>
</dbReference>
<evidence type="ECO:0000259" key="9">
    <source>
        <dbReference type="Pfam" id="PF21082"/>
    </source>
</evidence>
<dbReference type="InterPro" id="IPR006685">
    <property type="entry name" value="MscS_channel_2nd"/>
</dbReference>
<evidence type="ECO:0000256" key="1">
    <source>
        <dbReference type="ARBA" id="ARBA00004651"/>
    </source>
</evidence>
<keyword evidence="4 7" id="KW-0812">Transmembrane</keyword>
<feature type="transmembrane region" description="Helical" evidence="7">
    <location>
        <begin position="502"/>
        <end position="519"/>
    </location>
</feature>
<feature type="transmembrane region" description="Helical" evidence="7">
    <location>
        <begin position="229"/>
        <end position="248"/>
    </location>
</feature>
<dbReference type="Proteomes" id="UP001597118">
    <property type="component" value="Unassembled WGS sequence"/>
</dbReference>
<evidence type="ECO:0000256" key="5">
    <source>
        <dbReference type="ARBA" id="ARBA00022989"/>
    </source>
</evidence>
<organism evidence="10 11">
    <name type="scientific">Pseudopedobacter beijingensis</name>
    <dbReference type="NCBI Taxonomy" id="1207056"/>
    <lineage>
        <taxon>Bacteria</taxon>
        <taxon>Pseudomonadati</taxon>
        <taxon>Bacteroidota</taxon>
        <taxon>Sphingobacteriia</taxon>
        <taxon>Sphingobacteriales</taxon>
        <taxon>Sphingobacteriaceae</taxon>
        <taxon>Pseudopedobacter</taxon>
    </lineage>
</organism>
<name>A0ABW4IF29_9SPHI</name>
<dbReference type="InterPro" id="IPR023408">
    <property type="entry name" value="MscS_beta-dom_sf"/>
</dbReference>
<reference evidence="11" key="1">
    <citation type="journal article" date="2019" name="Int. J. Syst. Evol. Microbiol.">
        <title>The Global Catalogue of Microorganisms (GCM) 10K type strain sequencing project: providing services to taxonomists for standard genome sequencing and annotation.</title>
        <authorList>
            <consortium name="The Broad Institute Genomics Platform"/>
            <consortium name="The Broad Institute Genome Sequencing Center for Infectious Disease"/>
            <person name="Wu L."/>
            <person name="Ma J."/>
        </authorList>
    </citation>
    <scope>NUCLEOTIDE SEQUENCE [LARGE SCALE GENOMIC DNA]</scope>
    <source>
        <strain evidence="11">CCUG 53762</strain>
    </source>
</reference>
<feature type="domain" description="Mechanosensitive ion channel MscS" evidence="8">
    <location>
        <begin position="592"/>
        <end position="658"/>
    </location>
</feature>
<dbReference type="SUPFAM" id="SSF82861">
    <property type="entry name" value="Mechanosensitive channel protein MscS (YggB), transmembrane region"/>
    <property type="match status" value="1"/>
</dbReference>